<reference evidence="1" key="1">
    <citation type="submission" date="2014-09" db="EMBL/GenBank/DDBJ databases">
        <authorList>
            <person name="Magalhaes I.L.F."/>
            <person name="Oliveira U."/>
            <person name="Santos F.R."/>
            <person name="Vidigal T.H.D.A."/>
            <person name="Brescovit A.D."/>
            <person name="Santos A.J."/>
        </authorList>
    </citation>
    <scope>NUCLEOTIDE SEQUENCE</scope>
    <source>
        <tissue evidence="1">Shoot tissue taken approximately 20 cm above the soil surface</tissue>
    </source>
</reference>
<accession>A0A0A9GL59</accession>
<protein>
    <submittedName>
        <fullName evidence="1">Uncharacterized protein</fullName>
    </submittedName>
</protein>
<dbReference type="EMBL" id="GBRH01176473">
    <property type="protein sequence ID" value="JAE21423.1"/>
    <property type="molecule type" value="Transcribed_RNA"/>
</dbReference>
<sequence length="50" mass="5650">MCTAIQNCQLSEFEPLTAKLNSREPNCQLVYQYCPSMLASPSKQVNKLDN</sequence>
<name>A0A0A9GL59_ARUDO</name>
<evidence type="ECO:0000313" key="1">
    <source>
        <dbReference type="EMBL" id="JAE21423.1"/>
    </source>
</evidence>
<proteinExistence type="predicted"/>
<reference evidence="1" key="2">
    <citation type="journal article" date="2015" name="Data Brief">
        <title>Shoot transcriptome of the giant reed, Arundo donax.</title>
        <authorList>
            <person name="Barrero R.A."/>
            <person name="Guerrero F.D."/>
            <person name="Moolhuijzen P."/>
            <person name="Goolsby J.A."/>
            <person name="Tidwell J."/>
            <person name="Bellgard S.E."/>
            <person name="Bellgard M.I."/>
        </authorList>
    </citation>
    <scope>NUCLEOTIDE SEQUENCE</scope>
    <source>
        <tissue evidence="1">Shoot tissue taken approximately 20 cm above the soil surface</tissue>
    </source>
</reference>
<organism evidence="1">
    <name type="scientific">Arundo donax</name>
    <name type="common">Giant reed</name>
    <name type="synonym">Donax arundinaceus</name>
    <dbReference type="NCBI Taxonomy" id="35708"/>
    <lineage>
        <taxon>Eukaryota</taxon>
        <taxon>Viridiplantae</taxon>
        <taxon>Streptophyta</taxon>
        <taxon>Embryophyta</taxon>
        <taxon>Tracheophyta</taxon>
        <taxon>Spermatophyta</taxon>
        <taxon>Magnoliopsida</taxon>
        <taxon>Liliopsida</taxon>
        <taxon>Poales</taxon>
        <taxon>Poaceae</taxon>
        <taxon>PACMAD clade</taxon>
        <taxon>Arundinoideae</taxon>
        <taxon>Arundineae</taxon>
        <taxon>Arundo</taxon>
    </lineage>
</organism>
<dbReference type="AlphaFoldDB" id="A0A0A9GL59"/>